<organism evidence="2 3">
    <name type="scientific">Heterodera trifolii</name>
    <dbReference type="NCBI Taxonomy" id="157864"/>
    <lineage>
        <taxon>Eukaryota</taxon>
        <taxon>Metazoa</taxon>
        <taxon>Ecdysozoa</taxon>
        <taxon>Nematoda</taxon>
        <taxon>Chromadorea</taxon>
        <taxon>Rhabditida</taxon>
        <taxon>Tylenchina</taxon>
        <taxon>Tylenchomorpha</taxon>
        <taxon>Tylenchoidea</taxon>
        <taxon>Heteroderidae</taxon>
        <taxon>Heteroderinae</taxon>
        <taxon>Heterodera</taxon>
    </lineage>
</organism>
<protein>
    <recommendedName>
        <fullName evidence="4">BTB domain-containing protein</fullName>
    </recommendedName>
</protein>
<evidence type="ECO:0000256" key="1">
    <source>
        <dbReference type="SAM" id="MobiDB-lite"/>
    </source>
</evidence>
<comment type="caution">
    <text evidence="2">The sequence shown here is derived from an EMBL/GenBank/DDBJ whole genome shotgun (WGS) entry which is preliminary data.</text>
</comment>
<dbReference type="SUPFAM" id="SSF54695">
    <property type="entry name" value="POZ domain"/>
    <property type="match status" value="1"/>
</dbReference>
<evidence type="ECO:0000313" key="2">
    <source>
        <dbReference type="EMBL" id="KAL3106294.1"/>
    </source>
</evidence>
<evidence type="ECO:0000313" key="3">
    <source>
        <dbReference type="Proteomes" id="UP001620626"/>
    </source>
</evidence>
<dbReference type="SUPFAM" id="SSF49599">
    <property type="entry name" value="TRAF domain-like"/>
    <property type="match status" value="1"/>
</dbReference>
<dbReference type="Gene3D" id="3.30.710.10">
    <property type="entry name" value="Potassium Channel Kv1.1, Chain A"/>
    <property type="match status" value="1"/>
</dbReference>
<dbReference type="AlphaFoldDB" id="A0ABD2KTZ7"/>
<evidence type="ECO:0008006" key="4">
    <source>
        <dbReference type="Google" id="ProtNLM"/>
    </source>
</evidence>
<accession>A0ABD2KTZ7</accession>
<feature type="region of interest" description="Disordered" evidence="1">
    <location>
        <begin position="1"/>
        <end position="31"/>
    </location>
</feature>
<feature type="region of interest" description="Disordered" evidence="1">
    <location>
        <begin position="422"/>
        <end position="445"/>
    </location>
</feature>
<dbReference type="Proteomes" id="UP001620626">
    <property type="component" value="Unassembled WGS sequence"/>
</dbReference>
<proteinExistence type="predicted"/>
<keyword evidence="3" id="KW-1185">Reference proteome</keyword>
<dbReference type="PANTHER" id="PTHR22744:SF14">
    <property type="entry name" value="BTB DOMAIN-CONTAINING PROTEIN-RELATED"/>
    <property type="match status" value="1"/>
</dbReference>
<name>A0ABD2KTZ7_9BILA</name>
<dbReference type="InterPro" id="IPR011333">
    <property type="entry name" value="SKP1/BTB/POZ_sf"/>
</dbReference>
<sequence>MGRHGERAGHFGMGRHGERAGHFGMGRHGERAGHFAMGRHGERAGHFGMGRHGERAGHFAMGRHGERAGHFGMGRHGKRAGHFGMGRHGERAGHFAMGRHGERAGHFGMERHGERAGHSGWCGTGNAQGIPDGAARVCLAPDSISGHFELRIENFSKFANGPIRTIKYGQPKYIRGLHWRLNAFVNEQNGKKSLNCFIAIINSDTNWHCAAHATAEIIVGEKKIKTKIFQGFVNRNDIIREWNFGEEIDLLALHSPFFDRLFFNNTEGSSSSYSSSSISYQPVVQLRPATVNYQPILQLNPPSTRENFYQMLLVLQYGESILEDTNVEDILRVAVRYEIEEVQGKCAKFLFSPKCQMTKLRSFRIAFNHGLNITKDLILKSMNREDFSEGKNLIEHHKQMEMLSTEASHEFNERYHQLFPEAQKDGKNKRQKVGQMDIDMPMIDE</sequence>
<reference evidence="2 3" key="1">
    <citation type="submission" date="2024-10" db="EMBL/GenBank/DDBJ databases">
        <authorList>
            <person name="Kim D."/>
        </authorList>
    </citation>
    <scope>NUCLEOTIDE SEQUENCE [LARGE SCALE GENOMIC DNA]</scope>
    <source>
        <strain evidence="2">BH-2024</strain>
    </source>
</reference>
<dbReference type="EMBL" id="JBICBT010000657">
    <property type="protein sequence ID" value="KAL3106294.1"/>
    <property type="molecule type" value="Genomic_DNA"/>
</dbReference>
<gene>
    <name evidence="2" type="ORF">niasHT_012037</name>
</gene>
<dbReference type="PANTHER" id="PTHR22744">
    <property type="entry name" value="HELIX LOOP HELIX PROTEIN 21-RELATED"/>
    <property type="match status" value="1"/>
</dbReference>